<keyword evidence="2" id="KW-0732">Signal</keyword>
<protein>
    <submittedName>
        <fullName evidence="3">OmpW</fullName>
    </submittedName>
</protein>
<sequence>MKHQMKFLAIAAAAMLAAGSVCAQTAGTWMVRAGATRLAPVGPSGCMTAPDYGDGSGCTRSNVSANTQLAGGITYMYTDNISVDVPLALPFKHDVIGAGSMEGAGKLGEVKALPMTVFLQYRFLEANAKFRPYVGLGVTYAYFFDEQGSYHLTQTTNPGGPPTSFTVDAKFILTPQIGATLALNDKWFIDVFYSKAKLSTTTHFSSGQTMPADLDPAAYGIAVGYKF</sequence>
<dbReference type="Gene3D" id="2.40.160.20">
    <property type="match status" value="1"/>
</dbReference>
<dbReference type="PANTHER" id="PTHR36920">
    <property type="match status" value="1"/>
</dbReference>
<dbReference type="Proteomes" id="UP000008332">
    <property type="component" value="Chromosome"/>
</dbReference>
<dbReference type="HOGENOM" id="CLU_042505_1_1_4"/>
<keyword evidence="4" id="KW-1185">Reference proteome</keyword>
<evidence type="ECO:0000256" key="1">
    <source>
        <dbReference type="ARBA" id="ARBA00004442"/>
    </source>
</evidence>
<dbReference type="EMBL" id="CP000267">
    <property type="protein sequence ID" value="ABD67952.1"/>
    <property type="molecule type" value="Genomic_DNA"/>
</dbReference>
<proteinExistence type="predicted"/>
<dbReference type="KEGG" id="rfr:Rfer_0194"/>
<feature type="chain" id="PRO_5004200869" evidence="2">
    <location>
        <begin position="24"/>
        <end position="227"/>
    </location>
</feature>
<evidence type="ECO:0000256" key="2">
    <source>
        <dbReference type="SAM" id="SignalP"/>
    </source>
</evidence>
<evidence type="ECO:0000313" key="3">
    <source>
        <dbReference type="EMBL" id="ABD67952.1"/>
    </source>
</evidence>
<dbReference type="PANTHER" id="PTHR36920:SF1">
    <property type="entry name" value="OUTER MEMBRANE PROTEIN W"/>
    <property type="match status" value="1"/>
</dbReference>
<comment type="subcellular location">
    <subcellularLocation>
        <location evidence="1">Cell outer membrane</location>
    </subcellularLocation>
</comment>
<dbReference type="InterPro" id="IPR005618">
    <property type="entry name" value="OMPW"/>
</dbReference>
<accession>Q222V1</accession>
<evidence type="ECO:0000313" key="4">
    <source>
        <dbReference type="Proteomes" id="UP000008332"/>
    </source>
</evidence>
<dbReference type="Pfam" id="PF03922">
    <property type="entry name" value="OmpW"/>
    <property type="match status" value="1"/>
</dbReference>
<dbReference type="STRING" id="338969.Rfer_0194"/>
<dbReference type="eggNOG" id="COG3047">
    <property type="taxonomic scope" value="Bacteria"/>
</dbReference>
<dbReference type="GO" id="GO:0055085">
    <property type="term" value="P:transmembrane transport"/>
    <property type="evidence" value="ECO:0007669"/>
    <property type="project" value="TreeGrafter"/>
</dbReference>
<dbReference type="GO" id="GO:0009279">
    <property type="term" value="C:cell outer membrane"/>
    <property type="evidence" value="ECO:0007669"/>
    <property type="project" value="UniProtKB-SubCell"/>
</dbReference>
<feature type="signal peptide" evidence="2">
    <location>
        <begin position="1"/>
        <end position="23"/>
    </location>
</feature>
<gene>
    <name evidence="3" type="ordered locus">Rfer_0194</name>
</gene>
<organism evidence="3 4">
    <name type="scientific">Albidiferax ferrireducens (strain ATCC BAA-621 / DSM 15236 / T118)</name>
    <name type="common">Rhodoferax ferrireducens</name>
    <dbReference type="NCBI Taxonomy" id="338969"/>
    <lineage>
        <taxon>Bacteria</taxon>
        <taxon>Pseudomonadati</taxon>
        <taxon>Pseudomonadota</taxon>
        <taxon>Betaproteobacteria</taxon>
        <taxon>Burkholderiales</taxon>
        <taxon>Comamonadaceae</taxon>
        <taxon>Rhodoferax</taxon>
    </lineage>
</organism>
<dbReference type="RefSeq" id="WP_011462525.1">
    <property type="nucleotide sequence ID" value="NC_007908.1"/>
</dbReference>
<dbReference type="SUPFAM" id="SSF56925">
    <property type="entry name" value="OMPA-like"/>
    <property type="match status" value="1"/>
</dbReference>
<name>Q222V1_ALBFT</name>
<dbReference type="AlphaFoldDB" id="Q222V1"/>
<reference evidence="4" key="1">
    <citation type="submission" date="2006-02" db="EMBL/GenBank/DDBJ databases">
        <title>Complete sequence of chromosome of Rhodoferax ferrireducens DSM 15236.</title>
        <authorList>
            <person name="Copeland A."/>
            <person name="Lucas S."/>
            <person name="Lapidus A."/>
            <person name="Barry K."/>
            <person name="Detter J.C."/>
            <person name="Glavina del Rio T."/>
            <person name="Hammon N."/>
            <person name="Israni S."/>
            <person name="Pitluck S."/>
            <person name="Brettin T."/>
            <person name="Bruce D."/>
            <person name="Han C."/>
            <person name="Tapia R."/>
            <person name="Gilna P."/>
            <person name="Kiss H."/>
            <person name="Schmutz J."/>
            <person name="Larimer F."/>
            <person name="Land M."/>
            <person name="Kyrpides N."/>
            <person name="Ivanova N."/>
            <person name="Richardson P."/>
        </authorList>
    </citation>
    <scope>NUCLEOTIDE SEQUENCE [LARGE SCALE GENOMIC DNA]</scope>
    <source>
        <strain evidence="4">ATCC BAA-621 / DSM 15236 / T118</strain>
    </source>
</reference>
<dbReference type="InterPro" id="IPR011250">
    <property type="entry name" value="OMP/PagP_B-barrel"/>
</dbReference>